<sequence length="536" mass="58674">MSELIPLRISLQELDGAQSSATIPGLTQVREPQHKTVDTRKSIAPSTLLQHPANPFFPPLVPYHPLAFPLGTLSPLSSPPPSSTLPTPTVFTLVPYHPQPFPLQHPVTTIPLSVPCHPCPSPSSTLPPLPFPFSVSCHPFPFPFQYPATPTLPSFSTLPSLPLPPPVPCHPYPSILQHPASSTLPPLPLSQNTLTSLTVTSFLLFLASKHCFLPSPPSPTKAQPPSAVACPPPLTPPHPLPRPPLIFASHFFPSFIPPRVSPRHLLPIFRSPISLLYLSPFRLHRSSVSPLYPSHSSYIAPHFLIPYRSPLPLTSLPLSPSYHSPLPPYIVPRFLPYIAPHFPLTSLPLSPLYTWNASSASDGWSAHNNAEKVKTYINPPRNYNPSSPISPPPLLTRQRPRRSILSSASIHREEREAPVAPVSPLGWKTLPRFPSPQPRLPLCLLSPVHSLLHTPTHTPALRLSLPLSSSLSSKARHCESYGTPPPPLKASPLRAHERTRRAPGSILAMSHREEPGTARNTAGSWRWRGQVEGRTA</sequence>
<evidence type="ECO:0000256" key="1">
    <source>
        <dbReference type="SAM" id="MobiDB-lite"/>
    </source>
</evidence>
<keyword evidence="3" id="KW-1185">Reference proteome</keyword>
<feature type="region of interest" description="Disordered" evidence="1">
    <location>
        <begin position="377"/>
        <end position="398"/>
    </location>
</feature>
<dbReference type="EMBL" id="QCYY01002217">
    <property type="protein sequence ID" value="ROT72023.1"/>
    <property type="molecule type" value="Genomic_DNA"/>
</dbReference>
<evidence type="ECO:0000313" key="2">
    <source>
        <dbReference type="EMBL" id="ROT72023.1"/>
    </source>
</evidence>
<reference evidence="2 3" key="2">
    <citation type="submission" date="2019-01" db="EMBL/GenBank/DDBJ databases">
        <title>The decoding of complex shrimp genome reveals the adaptation for benthos swimmer, frequently molting mechanism and breeding impact on genome.</title>
        <authorList>
            <person name="Sun Y."/>
            <person name="Gao Y."/>
            <person name="Yu Y."/>
        </authorList>
    </citation>
    <scope>NUCLEOTIDE SEQUENCE [LARGE SCALE GENOMIC DNA]</scope>
    <source>
        <tissue evidence="2">Muscle</tissue>
    </source>
</reference>
<comment type="caution">
    <text evidence="2">The sequence shown here is derived from an EMBL/GenBank/DDBJ whole genome shotgun (WGS) entry which is preliminary data.</text>
</comment>
<feature type="region of interest" description="Disordered" evidence="1">
    <location>
        <begin position="475"/>
        <end position="498"/>
    </location>
</feature>
<protein>
    <submittedName>
        <fullName evidence="2">Uncharacterized protein</fullName>
    </submittedName>
</protein>
<name>A0A423T6H3_PENVA</name>
<feature type="region of interest" description="Disordered" evidence="1">
    <location>
        <begin position="511"/>
        <end position="536"/>
    </location>
</feature>
<feature type="compositionally biased region" description="Low complexity" evidence="1">
    <location>
        <begin position="377"/>
        <end position="387"/>
    </location>
</feature>
<organism evidence="2 3">
    <name type="scientific">Penaeus vannamei</name>
    <name type="common">Whiteleg shrimp</name>
    <name type="synonym">Litopenaeus vannamei</name>
    <dbReference type="NCBI Taxonomy" id="6689"/>
    <lineage>
        <taxon>Eukaryota</taxon>
        <taxon>Metazoa</taxon>
        <taxon>Ecdysozoa</taxon>
        <taxon>Arthropoda</taxon>
        <taxon>Crustacea</taxon>
        <taxon>Multicrustacea</taxon>
        <taxon>Malacostraca</taxon>
        <taxon>Eumalacostraca</taxon>
        <taxon>Eucarida</taxon>
        <taxon>Decapoda</taxon>
        <taxon>Dendrobranchiata</taxon>
        <taxon>Penaeoidea</taxon>
        <taxon>Penaeidae</taxon>
        <taxon>Penaeus</taxon>
    </lineage>
</organism>
<reference evidence="2 3" key="1">
    <citation type="submission" date="2018-04" db="EMBL/GenBank/DDBJ databases">
        <authorList>
            <person name="Zhang X."/>
            <person name="Yuan J."/>
            <person name="Li F."/>
            <person name="Xiang J."/>
        </authorList>
    </citation>
    <scope>NUCLEOTIDE SEQUENCE [LARGE SCALE GENOMIC DNA]</scope>
    <source>
        <tissue evidence="2">Muscle</tissue>
    </source>
</reference>
<dbReference type="AlphaFoldDB" id="A0A423T6H3"/>
<gene>
    <name evidence="2" type="ORF">C7M84_009643</name>
</gene>
<proteinExistence type="predicted"/>
<dbReference type="Proteomes" id="UP000283509">
    <property type="component" value="Unassembled WGS sequence"/>
</dbReference>
<evidence type="ECO:0000313" key="3">
    <source>
        <dbReference type="Proteomes" id="UP000283509"/>
    </source>
</evidence>
<accession>A0A423T6H3</accession>